<evidence type="ECO:0000313" key="4">
    <source>
        <dbReference type="Proteomes" id="UP001140091"/>
    </source>
</evidence>
<feature type="region of interest" description="Disordered" evidence="1">
    <location>
        <begin position="1"/>
        <end position="62"/>
    </location>
</feature>
<protein>
    <recommendedName>
        <fullName evidence="2">RAI1-like domain-containing protein</fullName>
    </recommendedName>
</protein>
<name>A0A9W8JIX8_9AGAR</name>
<feature type="compositionally biased region" description="Basic and acidic residues" evidence="1">
    <location>
        <begin position="7"/>
        <end position="16"/>
    </location>
</feature>
<proteinExistence type="predicted"/>
<dbReference type="EMBL" id="JANBPK010000470">
    <property type="protein sequence ID" value="KAJ2935565.1"/>
    <property type="molecule type" value="Genomic_DNA"/>
</dbReference>
<dbReference type="Proteomes" id="UP001140091">
    <property type="component" value="Unassembled WGS sequence"/>
</dbReference>
<gene>
    <name evidence="3" type="ORF">H1R20_g1529</name>
</gene>
<accession>A0A9W8JIX8</accession>
<dbReference type="InterPro" id="IPR013961">
    <property type="entry name" value="RAI1"/>
</dbReference>
<evidence type="ECO:0000256" key="1">
    <source>
        <dbReference type="SAM" id="MobiDB-lite"/>
    </source>
</evidence>
<dbReference type="Pfam" id="PF08652">
    <property type="entry name" value="RAI1"/>
    <property type="match status" value="1"/>
</dbReference>
<feature type="compositionally biased region" description="Low complexity" evidence="1">
    <location>
        <begin position="49"/>
        <end position="62"/>
    </location>
</feature>
<keyword evidence="4" id="KW-1185">Reference proteome</keyword>
<sequence length="171" mass="19057">MSAAKRKIAEILEKEQPASGSKDVPNRRQAGHERPAQRRQNEAHGGNTPGPSGAASTSSPDATPVVQRLAYPDVRRTTVKQTPFQLPTRITSFSHDEQHVQRFDDSALRYYVEPPRGARLDYGYDRWIRKPDVRGRLDGLLNAICELKKDPAKAASVPDNGVVCWRGIMTK</sequence>
<dbReference type="AlphaFoldDB" id="A0A9W8JIX8"/>
<comment type="caution">
    <text evidence="3">The sequence shown here is derived from an EMBL/GenBank/DDBJ whole genome shotgun (WGS) entry which is preliminary data.</text>
</comment>
<dbReference type="OrthoDB" id="5853397at2759"/>
<evidence type="ECO:0000313" key="3">
    <source>
        <dbReference type="EMBL" id="KAJ2935565.1"/>
    </source>
</evidence>
<feature type="non-terminal residue" evidence="3">
    <location>
        <position position="171"/>
    </location>
</feature>
<organism evidence="3 4">
    <name type="scientific">Candolleomyces eurysporus</name>
    <dbReference type="NCBI Taxonomy" id="2828524"/>
    <lineage>
        <taxon>Eukaryota</taxon>
        <taxon>Fungi</taxon>
        <taxon>Dikarya</taxon>
        <taxon>Basidiomycota</taxon>
        <taxon>Agaricomycotina</taxon>
        <taxon>Agaricomycetes</taxon>
        <taxon>Agaricomycetidae</taxon>
        <taxon>Agaricales</taxon>
        <taxon>Agaricineae</taxon>
        <taxon>Psathyrellaceae</taxon>
        <taxon>Candolleomyces</taxon>
    </lineage>
</organism>
<feature type="compositionally biased region" description="Basic and acidic residues" evidence="1">
    <location>
        <begin position="24"/>
        <end position="42"/>
    </location>
</feature>
<reference evidence="3" key="1">
    <citation type="submission" date="2022-06" db="EMBL/GenBank/DDBJ databases">
        <title>Genome Sequence of Candolleomyces eurysporus.</title>
        <authorList>
            <person name="Buettner E."/>
        </authorList>
    </citation>
    <scope>NUCLEOTIDE SEQUENCE</scope>
    <source>
        <strain evidence="3">VTCC 930004</strain>
    </source>
</reference>
<evidence type="ECO:0000259" key="2">
    <source>
        <dbReference type="Pfam" id="PF08652"/>
    </source>
</evidence>
<feature type="domain" description="RAI1-like" evidence="2">
    <location>
        <begin position="86"/>
        <end position="171"/>
    </location>
</feature>